<feature type="compositionally biased region" description="Basic and acidic residues" evidence="1">
    <location>
        <begin position="66"/>
        <end position="81"/>
    </location>
</feature>
<protein>
    <recommendedName>
        <fullName evidence="5">Integral membrane protein</fullName>
    </recommendedName>
</protein>
<organism evidence="3 4">
    <name type="scientific">Streptomyces atroolivaceus</name>
    <dbReference type="NCBI Taxonomy" id="66869"/>
    <lineage>
        <taxon>Bacteria</taxon>
        <taxon>Bacillati</taxon>
        <taxon>Actinomycetota</taxon>
        <taxon>Actinomycetes</taxon>
        <taxon>Kitasatosporales</taxon>
        <taxon>Streptomycetaceae</taxon>
        <taxon>Streptomyces</taxon>
    </lineage>
</organism>
<dbReference type="GeneID" id="31235039"/>
<evidence type="ECO:0000313" key="3">
    <source>
        <dbReference type="EMBL" id="MFC4979450.1"/>
    </source>
</evidence>
<sequence>MFRYRRVRVLTVLLGGWVALTAVERWAEQAPWPDAVLGGLLWACVVAGVWWFAEWTQSPLRTAREYAAARRTKDEAPHGRVPDAPVTPDAPRPDSSTPSRR</sequence>
<dbReference type="EMBL" id="JBHSJE010000003">
    <property type="protein sequence ID" value="MFC4979450.1"/>
    <property type="molecule type" value="Genomic_DNA"/>
</dbReference>
<keyword evidence="2" id="KW-1133">Transmembrane helix</keyword>
<dbReference type="RefSeq" id="WP_033302668.1">
    <property type="nucleotide sequence ID" value="NZ_JBFAGR010000005.1"/>
</dbReference>
<keyword evidence="2" id="KW-0472">Membrane</keyword>
<evidence type="ECO:0000313" key="4">
    <source>
        <dbReference type="Proteomes" id="UP001595908"/>
    </source>
</evidence>
<reference evidence="4" key="1">
    <citation type="journal article" date="2019" name="Int. J. Syst. Evol. Microbiol.">
        <title>The Global Catalogue of Microorganisms (GCM) 10K type strain sequencing project: providing services to taxonomists for standard genome sequencing and annotation.</title>
        <authorList>
            <consortium name="The Broad Institute Genomics Platform"/>
            <consortium name="The Broad Institute Genome Sequencing Center for Infectious Disease"/>
            <person name="Wu L."/>
            <person name="Ma J."/>
        </authorList>
    </citation>
    <scope>NUCLEOTIDE SEQUENCE [LARGE SCALE GENOMIC DNA]</scope>
    <source>
        <strain evidence="4">ICMP 257</strain>
    </source>
</reference>
<dbReference type="Proteomes" id="UP001595908">
    <property type="component" value="Unassembled WGS sequence"/>
</dbReference>
<keyword evidence="4" id="KW-1185">Reference proteome</keyword>
<proteinExistence type="predicted"/>
<gene>
    <name evidence="3" type="ORF">ACFPL4_13900</name>
</gene>
<accession>A0ABV9V654</accession>
<evidence type="ECO:0008006" key="5">
    <source>
        <dbReference type="Google" id="ProtNLM"/>
    </source>
</evidence>
<evidence type="ECO:0000256" key="1">
    <source>
        <dbReference type="SAM" id="MobiDB-lite"/>
    </source>
</evidence>
<feature type="region of interest" description="Disordered" evidence="1">
    <location>
        <begin position="66"/>
        <end position="101"/>
    </location>
</feature>
<keyword evidence="2" id="KW-0812">Transmembrane</keyword>
<name>A0ABV9V654_STRAZ</name>
<feature type="transmembrane region" description="Helical" evidence="2">
    <location>
        <begin position="35"/>
        <end position="53"/>
    </location>
</feature>
<evidence type="ECO:0000256" key="2">
    <source>
        <dbReference type="SAM" id="Phobius"/>
    </source>
</evidence>
<comment type="caution">
    <text evidence="3">The sequence shown here is derived from an EMBL/GenBank/DDBJ whole genome shotgun (WGS) entry which is preliminary data.</text>
</comment>